<comment type="caution">
    <text evidence="2">The sequence shown here is derived from an EMBL/GenBank/DDBJ whole genome shotgun (WGS) entry which is preliminary data.</text>
</comment>
<dbReference type="AlphaFoldDB" id="A0A5S4UTV3"/>
<proteinExistence type="predicted"/>
<dbReference type="EMBL" id="VSSB01000002">
    <property type="protein sequence ID" value="TYL50404.1"/>
    <property type="molecule type" value="Genomic_DNA"/>
</dbReference>
<evidence type="ECO:0000313" key="2">
    <source>
        <dbReference type="EMBL" id="TYL50404.1"/>
    </source>
</evidence>
<dbReference type="RefSeq" id="WP_148734505.1">
    <property type="nucleotide sequence ID" value="NZ_VSSB01000002.1"/>
</dbReference>
<dbReference type="Pfam" id="PF12728">
    <property type="entry name" value="HTH_17"/>
    <property type="match status" value="1"/>
</dbReference>
<organism evidence="2 3">
    <name type="scientific">Agromyces mariniharenae</name>
    <dbReference type="NCBI Taxonomy" id="2604423"/>
    <lineage>
        <taxon>Bacteria</taxon>
        <taxon>Bacillati</taxon>
        <taxon>Actinomycetota</taxon>
        <taxon>Actinomycetes</taxon>
        <taxon>Micrococcales</taxon>
        <taxon>Microbacteriaceae</taxon>
        <taxon>Agromyces</taxon>
    </lineage>
</organism>
<dbReference type="GO" id="GO:0003677">
    <property type="term" value="F:DNA binding"/>
    <property type="evidence" value="ECO:0007669"/>
    <property type="project" value="InterPro"/>
</dbReference>
<reference evidence="2 3" key="1">
    <citation type="submission" date="2019-08" db="EMBL/GenBank/DDBJ databases">
        <authorList>
            <person name="Hu J."/>
        </authorList>
    </citation>
    <scope>NUCLEOTIDE SEQUENCE [LARGE SCALE GENOMIC DNA]</scope>
    <source>
        <strain evidence="2 3">NEAU-184</strain>
    </source>
</reference>
<evidence type="ECO:0000313" key="3">
    <source>
        <dbReference type="Proteomes" id="UP000325243"/>
    </source>
</evidence>
<sequence length="64" mass="7160">MVTEESYLTPDEVAAIYRVTGATIRRLIRTGEMRAVRVGSQWRIPRSALSETPHTERTTGRASA</sequence>
<keyword evidence="3" id="KW-1185">Reference proteome</keyword>
<dbReference type="InterPro" id="IPR041657">
    <property type="entry name" value="HTH_17"/>
</dbReference>
<feature type="domain" description="Helix-turn-helix" evidence="1">
    <location>
        <begin position="7"/>
        <end position="50"/>
    </location>
</feature>
<dbReference type="SUPFAM" id="SSF46955">
    <property type="entry name" value="Putative DNA-binding domain"/>
    <property type="match status" value="1"/>
</dbReference>
<accession>A0A5S4UTV3</accession>
<name>A0A5S4UTV3_9MICO</name>
<gene>
    <name evidence="2" type="ORF">FYC51_14450</name>
</gene>
<protein>
    <submittedName>
        <fullName evidence="2">Helix-turn-helix domain-containing protein</fullName>
    </submittedName>
</protein>
<dbReference type="NCBIfam" id="TIGR01764">
    <property type="entry name" value="excise"/>
    <property type="match status" value="1"/>
</dbReference>
<dbReference type="Proteomes" id="UP000325243">
    <property type="component" value="Unassembled WGS sequence"/>
</dbReference>
<dbReference type="InterPro" id="IPR009061">
    <property type="entry name" value="DNA-bd_dom_put_sf"/>
</dbReference>
<evidence type="ECO:0000259" key="1">
    <source>
        <dbReference type="Pfam" id="PF12728"/>
    </source>
</evidence>
<dbReference type="InterPro" id="IPR010093">
    <property type="entry name" value="SinI_DNA-bd"/>
</dbReference>